<evidence type="ECO:0000256" key="2">
    <source>
        <dbReference type="ARBA" id="ARBA00022676"/>
    </source>
</evidence>
<dbReference type="Gene3D" id="3.90.550.10">
    <property type="entry name" value="Spore Coat Polysaccharide Biosynthesis Protein SpsA, Chain A"/>
    <property type="match status" value="1"/>
</dbReference>
<feature type="domain" description="Glycosyltransferase 2-like" evidence="4">
    <location>
        <begin position="11"/>
        <end position="122"/>
    </location>
</feature>
<keyword evidence="3" id="KW-0808">Transferase</keyword>
<dbReference type="SUPFAM" id="SSF53448">
    <property type="entry name" value="Nucleotide-diphospho-sugar transferases"/>
    <property type="match status" value="1"/>
</dbReference>
<dbReference type="Pfam" id="PF00535">
    <property type="entry name" value="Glycos_transf_2"/>
    <property type="match status" value="1"/>
</dbReference>
<comment type="similarity">
    <text evidence="1">Belongs to the glycosyltransferase 2 family.</text>
</comment>
<proteinExistence type="inferred from homology"/>
<evidence type="ECO:0000313" key="5">
    <source>
        <dbReference type="EMBL" id="MBN7817555.1"/>
    </source>
</evidence>
<accession>A0ABS3CMT4</accession>
<evidence type="ECO:0000313" key="6">
    <source>
        <dbReference type="Proteomes" id="UP000664480"/>
    </source>
</evidence>
<protein>
    <submittedName>
        <fullName evidence="5">Glycosyltransferase</fullName>
    </submittedName>
</protein>
<keyword evidence="2" id="KW-0328">Glycosyltransferase</keyword>
<dbReference type="Proteomes" id="UP000664480">
    <property type="component" value="Unassembled WGS sequence"/>
</dbReference>
<sequence>MKENSNEPTVSVVIRNKNEKPILAFLLKVLRERYQSQILEIIVIDNLSTDGSQEMAEKMGARVVTIKDFSYGKSANLAMESSSGDLVTIMSAHSYPVSHDFFTIIKQQFIGRDDLAGVRCLHFHGDYRKYLNGTTWREDLNGCGLTFACSVVNKKMWLEEKFVDDIQQCEDKEWTKRMVAKGYTVEFTPAIYCYEIRRTRKQLFTRFKNDIIINYQLWGEDMNFSGVIRKFAATNFYLVKDFFVEFYYNFKRTFWLFSFVSNKPKKKY</sequence>
<evidence type="ECO:0000259" key="4">
    <source>
        <dbReference type="Pfam" id="PF00535"/>
    </source>
</evidence>
<gene>
    <name evidence="5" type="ORF">J0A69_19085</name>
</gene>
<keyword evidence="6" id="KW-1185">Reference proteome</keyword>
<organism evidence="5 6">
    <name type="scientific">Algoriphagus pacificus</name>
    <dbReference type="NCBI Taxonomy" id="2811234"/>
    <lineage>
        <taxon>Bacteria</taxon>
        <taxon>Pseudomonadati</taxon>
        <taxon>Bacteroidota</taxon>
        <taxon>Cytophagia</taxon>
        <taxon>Cytophagales</taxon>
        <taxon>Cyclobacteriaceae</taxon>
        <taxon>Algoriphagus</taxon>
    </lineage>
</organism>
<evidence type="ECO:0000256" key="1">
    <source>
        <dbReference type="ARBA" id="ARBA00006739"/>
    </source>
</evidence>
<dbReference type="PANTHER" id="PTHR43630">
    <property type="entry name" value="POLY-BETA-1,6-N-ACETYL-D-GLUCOSAMINE SYNTHASE"/>
    <property type="match status" value="1"/>
</dbReference>
<reference evidence="5 6" key="1">
    <citation type="submission" date="2021-03" db="EMBL/GenBank/DDBJ databases">
        <title>novel species isolated from a fishpond in China.</title>
        <authorList>
            <person name="Lu H."/>
            <person name="Cai Z."/>
        </authorList>
    </citation>
    <scope>NUCLEOTIDE SEQUENCE [LARGE SCALE GENOMIC DNA]</scope>
    <source>
        <strain evidence="5 6">YJ13C</strain>
    </source>
</reference>
<dbReference type="RefSeq" id="WP_206588221.1">
    <property type="nucleotide sequence ID" value="NZ_JAFKCU010000006.1"/>
</dbReference>
<dbReference type="InterPro" id="IPR029044">
    <property type="entry name" value="Nucleotide-diphossugar_trans"/>
</dbReference>
<comment type="caution">
    <text evidence="5">The sequence shown here is derived from an EMBL/GenBank/DDBJ whole genome shotgun (WGS) entry which is preliminary data.</text>
</comment>
<dbReference type="PANTHER" id="PTHR43630:SF1">
    <property type="entry name" value="POLY-BETA-1,6-N-ACETYL-D-GLUCOSAMINE SYNTHASE"/>
    <property type="match status" value="1"/>
</dbReference>
<evidence type="ECO:0000256" key="3">
    <source>
        <dbReference type="ARBA" id="ARBA00022679"/>
    </source>
</evidence>
<dbReference type="EMBL" id="JAFKCU010000006">
    <property type="protein sequence ID" value="MBN7817555.1"/>
    <property type="molecule type" value="Genomic_DNA"/>
</dbReference>
<dbReference type="InterPro" id="IPR001173">
    <property type="entry name" value="Glyco_trans_2-like"/>
</dbReference>
<name>A0ABS3CMT4_9BACT</name>